<dbReference type="InterPro" id="IPR013785">
    <property type="entry name" value="Aldolase_TIM"/>
</dbReference>
<keyword evidence="8" id="KW-0408">Iron</keyword>
<dbReference type="Proteomes" id="UP000301309">
    <property type="component" value="Unassembled WGS sequence"/>
</dbReference>
<dbReference type="SUPFAM" id="SSF51905">
    <property type="entry name" value="FAD/NAD(P)-binding domain"/>
    <property type="match status" value="1"/>
</dbReference>
<comment type="cofactor">
    <cofactor evidence="2">
        <name>[4Fe-4S] cluster</name>
        <dbReference type="ChEBI" id="CHEBI:49883"/>
    </cofactor>
</comment>
<keyword evidence="5" id="KW-0288">FMN</keyword>
<evidence type="ECO:0000256" key="1">
    <source>
        <dbReference type="ARBA" id="ARBA00001917"/>
    </source>
</evidence>
<keyword evidence="9" id="KW-0411">Iron-sulfur</keyword>
<dbReference type="Gene3D" id="3.20.20.70">
    <property type="entry name" value="Aldolase class I"/>
    <property type="match status" value="1"/>
</dbReference>
<feature type="domain" description="NADH:flavin oxidoreductase/NADH oxidase N-terminal" evidence="10">
    <location>
        <begin position="1"/>
        <end position="190"/>
    </location>
</feature>
<evidence type="ECO:0000256" key="7">
    <source>
        <dbReference type="ARBA" id="ARBA00023002"/>
    </source>
</evidence>
<reference evidence="11 12" key="1">
    <citation type="journal article" date="2020" name="Int. J. Syst. Evol. Microbiol.">
        <title>Reclassification of Streptomyces castelarensis and Streptomyces sporoclivatus as later heterotypic synonyms of Streptomyces antimycoticus.</title>
        <authorList>
            <person name="Komaki H."/>
            <person name="Tamura T."/>
        </authorList>
    </citation>
    <scope>NUCLEOTIDE SEQUENCE [LARGE SCALE GENOMIC DNA]</scope>
    <source>
        <strain evidence="11 12">NBRC 13459</strain>
    </source>
</reference>
<keyword evidence="12" id="KW-1185">Reference proteome</keyword>
<dbReference type="GO" id="GO:0010181">
    <property type="term" value="F:FMN binding"/>
    <property type="evidence" value="ECO:0007669"/>
    <property type="project" value="InterPro"/>
</dbReference>
<keyword evidence="4" id="KW-0285">Flavoprotein</keyword>
<dbReference type="InterPro" id="IPR036188">
    <property type="entry name" value="FAD/NAD-bd_sf"/>
</dbReference>
<accession>A0A4D4KZ48</accession>
<sequence>MIIGATHVHPSSLAAPLAIGSIYDDRAIEPLARVAEAVHAEGAKLAIQLLHTGVRSALAFKQDTRFDPDAEWYSRAPSQIPLGETPGSTTPKAMDDAEIEEIITAFGTAAERAAAAGLDGVEFHLSHGYLPWQFLSPLYNHRDDAWGGDTERRLAFPVRCLDEIRQAVGQDRFVGYRINSTSFWPGDLETPDIVEVVAQPVPGWESGRTAGWDEVAEGTVAPQGRVVVVDDQSDAIAPLTAVLLAQRGADVALVTRWPMIGMETILDVCLEWIYPQLYAAGVAMVPDHFITAIDGDRVTLSLVHDHSGRTTRELGADWVVMATARRSQDALRAPLQARGISFEVIGDAVAPRGTYEAVYEGHRQGRKP</sequence>
<evidence type="ECO:0000256" key="6">
    <source>
        <dbReference type="ARBA" id="ARBA00022723"/>
    </source>
</evidence>
<dbReference type="Gene3D" id="3.40.50.720">
    <property type="entry name" value="NAD(P)-binding Rossmann-like Domain"/>
    <property type="match status" value="1"/>
</dbReference>
<name>A0A4D4KZ48_STRVO</name>
<evidence type="ECO:0000256" key="2">
    <source>
        <dbReference type="ARBA" id="ARBA00001966"/>
    </source>
</evidence>
<comment type="cofactor">
    <cofactor evidence="1">
        <name>FMN</name>
        <dbReference type="ChEBI" id="CHEBI:58210"/>
    </cofactor>
</comment>
<evidence type="ECO:0000256" key="5">
    <source>
        <dbReference type="ARBA" id="ARBA00022643"/>
    </source>
</evidence>
<dbReference type="InterPro" id="IPR001155">
    <property type="entry name" value="OxRdtase_FMN_N"/>
</dbReference>
<gene>
    <name evidence="11" type="ORF">SVIO_027990</name>
</gene>
<dbReference type="InterPro" id="IPR051793">
    <property type="entry name" value="NADH:flavin_oxidoreductase"/>
</dbReference>
<evidence type="ECO:0000256" key="9">
    <source>
        <dbReference type="ARBA" id="ARBA00023014"/>
    </source>
</evidence>
<protein>
    <recommendedName>
        <fullName evidence="10">NADH:flavin oxidoreductase/NADH oxidase N-terminal domain-containing protein</fullName>
    </recommendedName>
</protein>
<keyword evidence="6" id="KW-0479">Metal-binding</keyword>
<dbReference type="SUPFAM" id="SSF51395">
    <property type="entry name" value="FMN-linked oxidoreductases"/>
    <property type="match status" value="1"/>
</dbReference>
<proteinExistence type="inferred from homology"/>
<dbReference type="EMBL" id="BJHW01000001">
    <property type="protein sequence ID" value="GDY52176.1"/>
    <property type="molecule type" value="Genomic_DNA"/>
</dbReference>
<evidence type="ECO:0000256" key="4">
    <source>
        <dbReference type="ARBA" id="ARBA00022630"/>
    </source>
</evidence>
<dbReference type="PANTHER" id="PTHR42917:SF2">
    <property type="entry name" value="2,4-DIENOYL-COA REDUCTASE [(2E)-ENOYL-COA-PRODUCING]"/>
    <property type="match status" value="1"/>
</dbReference>
<keyword evidence="7" id="KW-0560">Oxidoreductase</keyword>
<dbReference type="Pfam" id="PF00724">
    <property type="entry name" value="Oxidored_FMN"/>
    <property type="match status" value="1"/>
</dbReference>
<dbReference type="AlphaFoldDB" id="A0A4D4KZ48"/>
<evidence type="ECO:0000256" key="8">
    <source>
        <dbReference type="ARBA" id="ARBA00023004"/>
    </source>
</evidence>
<comment type="caution">
    <text evidence="11">The sequence shown here is derived from an EMBL/GenBank/DDBJ whole genome shotgun (WGS) entry which is preliminary data.</text>
</comment>
<evidence type="ECO:0000313" key="11">
    <source>
        <dbReference type="EMBL" id="GDY52176.1"/>
    </source>
</evidence>
<evidence type="ECO:0000313" key="12">
    <source>
        <dbReference type="Proteomes" id="UP000301309"/>
    </source>
</evidence>
<dbReference type="GO" id="GO:0051536">
    <property type="term" value="F:iron-sulfur cluster binding"/>
    <property type="evidence" value="ECO:0007669"/>
    <property type="project" value="UniProtKB-KW"/>
</dbReference>
<evidence type="ECO:0000256" key="3">
    <source>
        <dbReference type="ARBA" id="ARBA00011048"/>
    </source>
</evidence>
<organism evidence="11 12">
    <name type="scientific">Streptomyces violaceusniger</name>
    <dbReference type="NCBI Taxonomy" id="68280"/>
    <lineage>
        <taxon>Bacteria</taxon>
        <taxon>Bacillati</taxon>
        <taxon>Actinomycetota</taxon>
        <taxon>Actinomycetes</taxon>
        <taxon>Kitasatosporales</taxon>
        <taxon>Streptomycetaceae</taxon>
        <taxon>Streptomyces</taxon>
        <taxon>Streptomyces violaceusniger group</taxon>
    </lineage>
</organism>
<dbReference type="GO" id="GO:0016491">
    <property type="term" value="F:oxidoreductase activity"/>
    <property type="evidence" value="ECO:0007669"/>
    <property type="project" value="UniProtKB-KW"/>
</dbReference>
<dbReference type="PANTHER" id="PTHR42917">
    <property type="entry name" value="2,4-DIENOYL-COA REDUCTASE"/>
    <property type="match status" value="1"/>
</dbReference>
<evidence type="ECO:0000259" key="10">
    <source>
        <dbReference type="Pfam" id="PF00724"/>
    </source>
</evidence>
<dbReference type="GO" id="GO:0046872">
    <property type="term" value="F:metal ion binding"/>
    <property type="evidence" value="ECO:0007669"/>
    <property type="project" value="UniProtKB-KW"/>
</dbReference>
<comment type="similarity">
    <text evidence="3">In the N-terminal section; belongs to the NADH:flavin oxidoreductase/NADH oxidase family.</text>
</comment>